<feature type="compositionally biased region" description="Basic and acidic residues" evidence="1">
    <location>
        <begin position="40"/>
        <end position="73"/>
    </location>
</feature>
<feature type="compositionally biased region" description="Basic and acidic residues" evidence="1">
    <location>
        <begin position="13"/>
        <end position="22"/>
    </location>
</feature>
<evidence type="ECO:0000256" key="1">
    <source>
        <dbReference type="SAM" id="MobiDB-lite"/>
    </source>
</evidence>
<name>A0ABS9RMZ6_9FLAO</name>
<reference evidence="2" key="1">
    <citation type="submission" date="2022-02" db="EMBL/GenBank/DDBJ databases">
        <title>Aestuariibaculum sp., a marine bacterium isolated from sediment in Guangxi.</title>
        <authorList>
            <person name="Ying J."/>
        </authorList>
    </citation>
    <scope>NUCLEOTIDE SEQUENCE</scope>
    <source>
        <strain evidence="2">L182</strain>
    </source>
</reference>
<sequence length="89" mass="9296">VQASASTSGSVRVEYDRRETTEEEVRAALGKLKVGVGKRVAADDHAGHDHGPGGHGMSEEKHGPGDGHDHSHAEFLGPNTELIFALACG</sequence>
<evidence type="ECO:0000313" key="2">
    <source>
        <dbReference type="EMBL" id="MCH4554318.1"/>
    </source>
</evidence>
<feature type="non-terminal residue" evidence="2">
    <location>
        <position position="1"/>
    </location>
</feature>
<comment type="caution">
    <text evidence="2">The sequence shown here is derived from an EMBL/GenBank/DDBJ whole genome shotgun (WGS) entry which is preliminary data.</text>
</comment>
<dbReference type="Proteomes" id="UP001156141">
    <property type="component" value="Unassembled WGS sequence"/>
</dbReference>
<protein>
    <recommendedName>
        <fullName evidence="4">HMA domain-containing protein</fullName>
    </recommendedName>
</protein>
<evidence type="ECO:0000313" key="3">
    <source>
        <dbReference type="Proteomes" id="UP001156141"/>
    </source>
</evidence>
<accession>A0ABS9RMZ6</accession>
<organism evidence="2 3">
    <name type="scientific">Aestuariibaculum lutulentum</name>
    <dbReference type="NCBI Taxonomy" id="2920935"/>
    <lineage>
        <taxon>Bacteria</taxon>
        <taxon>Pseudomonadati</taxon>
        <taxon>Bacteroidota</taxon>
        <taxon>Flavobacteriia</taxon>
        <taxon>Flavobacteriales</taxon>
        <taxon>Flavobacteriaceae</taxon>
    </lineage>
</organism>
<feature type="compositionally biased region" description="Polar residues" evidence="1">
    <location>
        <begin position="1"/>
        <end position="10"/>
    </location>
</feature>
<keyword evidence="3" id="KW-1185">Reference proteome</keyword>
<gene>
    <name evidence="2" type="ORF">MKW35_16985</name>
</gene>
<dbReference type="EMBL" id="JAKVQD010000213">
    <property type="protein sequence ID" value="MCH4554318.1"/>
    <property type="molecule type" value="Genomic_DNA"/>
</dbReference>
<feature type="region of interest" description="Disordered" evidence="1">
    <location>
        <begin position="39"/>
        <end position="76"/>
    </location>
</feature>
<evidence type="ECO:0008006" key="4">
    <source>
        <dbReference type="Google" id="ProtNLM"/>
    </source>
</evidence>
<proteinExistence type="predicted"/>
<feature type="region of interest" description="Disordered" evidence="1">
    <location>
        <begin position="1"/>
        <end position="22"/>
    </location>
</feature>
<feature type="non-terminal residue" evidence="2">
    <location>
        <position position="89"/>
    </location>
</feature>